<dbReference type="GO" id="GO:0016020">
    <property type="term" value="C:membrane"/>
    <property type="evidence" value="ECO:0007669"/>
    <property type="project" value="UniProtKB-SubCell"/>
</dbReference>
<evidence type="ECO:0000256" key="10">
    <source>
        <dbReference type="ARBA" id="ARBA00023128"/>
    </source>
</evidence>
<dbReference type="SUPFAM" id="SSF53659">
    <property type="entry name" value="Isocitrate/Isopropylmalate dehydrogenase-like"/>
    <property type="match status" value="1"/>
</dbReference>
<dbReference type="InterPro" id="IPR004434">
    <property type="entry name" value="Isocitrate_DH_NAD"/>
</dbReference>
<dbReference type="PROSITE" id="PS00470">
    <property type="entry name" value="IDH_IMDH"/>
    <property type="match status" value="1"/>
</dbReference>
<keyword evidence="15" id="KW-0812">Transmembrane</keyword>
<dbReference type="GO" id="GO:0022857">
    <property type="term" value="F:transmembrane transporter activity"/>
    <property type="evidence" value="ECO:0007669"/>
    <property type="project" value="InterPro"/>
</dbReference>
<comment type="subcellular location">
    <subcellularLocation>
        <location evidence="2">Membrane</location>
        <topology evidence="2">Multi-pass membrane protein</topology>
    </subcellularLocation>
    <subcellularLocation>
        <location evidence="3">Mitochondrion</location>
    </subcellularLocation>
</comment>
<keyword evidence="8" id="KW-0460">Magnesium</keyword>
<feature type="transmembrane region" description="Helical" evidence="15">
    <location>
        <begin position="112"/>
        <end position="133"/>
    </location>
</feature>
<dbReference type="GO" id="GO:0051287">
    <property type="term" value="F:NAD binding"/>
    <property type="evidence" value="ECO:0007669"/>
    <property type="project" value="InterPro"/>
</dbReference>
<feature type="domain" description="Isopropylmalate dehydrogenase-like" evidence="16">
    <location>
        <begin position="559"/>
        <end position="886"/>
    </location>
</feature>
<feature type="transmembrane region" description="Helical" evidence="15">
    <location>
        <begin position="334"/>
        <end position="352"/>
    </location>
</feature>
<keyword evidence="10" id="KW-0496">Mitochondrion</keyword>
<evidence type="ECO:0000313" key="17">
    <source>
        <dbReference type="EMBL" id="KAJ9606229.1"/>
    </source>
</evidence>
<evidence type="ECO:0000256" key="8">
    <source>
        <dbReference type="ARBA" id="ARBA00022842"/>
    </source>
</evidence>
<keyword evidence="17" id="KW-0560">Oxidoreductase</keyword>
<evidence type="ECO:0000256" key="6">
    <source>
        <dbReference type="ARBA" id="ARBA00013012"/>
    </source>
</evidence>
<dbReference type="GO" id="GO:0004449">
    <property type="term" value="F:isocitrate dehydrogenase (NAD+) activity"/>
    <property type="evidence" value="ECO:0007669"/>
    <property type="project" value="UniProtKB-EC"/>
</dbReference>
<comment type="subunit">
    <text evidence="5">Octamer of two non-identical subunits IDH1 and IDH2.</text>
</comment>
<dbReference type="Pfam" id="PF07690">
    <property type="entry name" value="MFS_1"/>
    <property type="match status" value="1"/>
</dbReference>
<dbReference type="EC" id="1.1.1.41" evidence="6"/>
<dbReference type="InterPro" id="IPR024084">
    <property type="entry name" value="IsoPropMal-DH-like_dom"/>
</dbReference>
<evidence type="ECO:0000256" key="5">
    <source>
        <dbReference type="ARBA" id="ARBA00011567"/>
    </source>
</evidence>
<comment type="catalytic activity">
    <reaction evidence="1">
        <text>D-threo-isocitrate + NAD(+) = 2-oxoglutarate + CO2 + NADH</text>
        <dbReference type="Rhea" id="RHEA:23632"/>
        <dbReference type="ChEBI" id="CHEBI:15562"/>
        <dbReference type="ChEBI" id="CHEBI:16526"/>
        <dbReference type="ChEBI" id="CHEBI:16810"/>
        <dbReference type="ChEBI" id="CHEBI:57540"/>
        <dbReference type="ChEBI" id="CHEBI:57945"/>
        <dbReference type="EC" id="1.1.1.41"/>
    </reaction>
</comment>
<name>A0AA38X3L9_9EURO</name>
<feature type="transmembrane region" description="Helical" evidence="15">
    <location>
        <begin position="422"/>
        <end position="439"/>
    </location>
</feature>
<dbReference type="FunFam" id="3.40.718.10:FF:000001">
    <property type="entry name" value="Isocitrate dehydrogenase [NAD] subunit, mitochondrial"/>
    <property type="match status" value="1"/>
</dbReference>
<dbReference type="PANTHER" id="PTHR11835:SF42">
    <property type="entry name" value="ISOCITRATE DEHYDROGENASE [NAD] SUBUNIT BETA, MITOCHONDRIAL"/>
    <property type="match status" value="1"/>
</dbReference>
<gene>
    <name evidence="17" type="primary">IDH1</name>
    <name evidence="17" type="ORF">H2200_009190</name>
</gene>
<feature type="transmembrane region" description="Helical" evidence="15">
    <location>
        <begin position="380"/>
        <end position="401"/>
    </location>
</feature>
<organism evidence="17 18">
    <name type="scientific">Cladophialophora chaetospira</name>
    <dbReference type="NCBI Taxonomy" id="386627"/>
    <lineage>
        <taxon>Eukaryota</taxon>
        <taxon>Fungi</taxon>
        <taxon>Dikarya</taxon>
        <taxon>Ascomycota</taxon>
        <taxon>Pezizomycotina</taxon>
        <taxon>Eurotiomycetes</taxon>
        <taxon>Chaetothyriomycetidae</taxon>
        <taxon>Chaetothyriales</taxon>
        <taxon>Herpotrichiellaceae</taxon>
        <taxon>Cladophialophora</taxon>
    </lineage>
</organism>
<feature type="transmembrane region" description="Helical" evidence="15">
    <location>
        <begin position="153"/>
        <end position="173"/>
    </location>
</feature>
<feature type="transmembrane region" description="Helical" evidence="15">
    <location>
        <begin position="489"/>
        <end position="507"/>
    </location>
</feature>
<evidence type="ECO:0000256" key="11">
    <source>
        <dbReference type="ARBA" id="ARBA00030631"/>
    </source>
</evidence>
<evidence type="ECO:0000256" key="15">
    <source>
        <dbReference type="SAM" id="Phobius"/>
    </source>
</evidence>
<comment type="similarity">
    <text evidence="4">Belongs to the isocitrate and isopropylmalate dehydrogenases family.</text>
</comment>
<feature type="transmembrane region" description="Helical" evidence="15">
    <location>
        <begin position="519"/>
        <end position="544"/>
    </location>
</feature>
<sequence>MADEPTSPVSHKDVPQTTATETTPEAERSTAPSLSSAEHNSNEKGGPHATTALDLDRVGESDGYLLDEAAIREKYKLAPDVPLKISRDGKVLIPQPTEDPEDPLNWSRWKKALILLVIGVNAATSDYSAATGASALIPQAQHWRINPNKVNHATYGMTFMLGIGGIFTVWLSAWIGRLPVLFWFGCLSAGTAAWSAAAKSFESYMASRILNGLFVVAGAGGGLMWIKDVWFFHEHARKINVWSTAIILSPFLGPQFMAAILSVSSWRTGMWLNFGIITLGLTLTVLFGDETFYPRHLMPDRIPRRQNRLLRVVGVEQYKQKYTTNTFLEAGSRLLFTALKLPVFLTCLFYFFDFGWTIGNNTTISVFVIPAYNFDFRNLAALYVAPVIGAILGLVFGYFLFDIIEKVWARYHNGVIAPENRLIIIWLVLPFKLIGYNLIGATLHNAHTWSFWVLAVGWAMHNFATIVTTSAVGAYLLDSYPEAAGECAAWINFARTLGGFIVGYIQIDWATSAGTQTEYGIQSAIMGAAFFIVVFLQFFAYATLESDIFKPTKYGGKYTVTLIPGDGIGAEVAEAVKTIFKADNVPIEWEQVDVTGMESGDKHSEELFKESISSLRRNKLGLKGILHTPIERSGHQSFNVALRQELDIYASVVLIKNIPGLITRHKNVDLCIVRENTEGEYSGLEHQSVSGVVESLKIITRAKSERIAKFAFSFALANNRKKVTCIHKANIMKLADGLFRNTVKKVGEDYPSLEVNDMIVDNASMQAVSRPQQFDVMVMPNLYGGILTNIAAALVGGPGVVPGCNMGRDVAVFEPGCRHVGLDIQGKDQANPTALLLSGTMLLRHLGLDEHANRISRAVYDVIADNKVRTRDMGGNATTHEFTRTILDKMEAGL</sequence>
<evidence type="ECO:0000256" key="4">
    <source>
        <dbReference type="ARBA" id="ARBA00007769"/>
    </source>
</evidence>
<keyword evidence="15" id="KW-1133">Transmembrane helix</keyword>
<dbReference type="PANTHER" id="PTHR11835">
    <property type="entry name" value="DECARBOXYLATING DEHYDROGENASES-ISOCITRATE, ISOPROPYLMALATE, TARTRATE"/>
    <property type="match status" value="1"/>
</dbReference>
<dbReference type="InterPro" id="IPR011701">
    <property type="entry name" value="MFS"/>
</dbReference>
<evidence type="ECO:0000256" key="13">
    <source>
        <dbReference type="ARBA" id="ARBA00071938"/>
    </source>
</evidence>
<evidence type="ECO:0000256" key="7">
    <source>
        <dbReference type="ARBA" id="ARBA00022532"/>
    </source>
</evidence>
<feature type="transmembrane region" description="Helical" evidence="15">
    <location>
        <begin position="180"/>
        <end position="197"/>
    </location>
</feature>
<keyword evidence="15" id="KW-0472">Membrane</keyword>
<keyword evidence="7" id="KW-0816">Tricarboxylic acid cycle</keyword>
<feature type="transmembrane region" description="Helical" evidence="15">
    <location>
        <begin position="239"/>
        <end position="264"/>
    </location>
</feature>
<feature type="transmembrane region" description="Helical" evidence="15">
    <location>
        <begin position="270"/>
        <end position="288"/>
    </location>
</feature>
<dbReference type="Gene3D" id="3.40.718.10">
    <property type="entry name" value="Isopropylmalate Dehydrogenase"/>
    <property type="match status" value="1"/>
</dbReference>
<dbReference type="GO" id="GO:0006102">
    <property type="term" value="P:isocitrate metabolic process"/>
    <property type="evidence" value="ECO:0007669"/>
    <property type="project" value="TreeGrafter"/>
</dbReference>
<dbReference type="GO" id="GO:0000287">
    <property type="term" value="F:magnesium ion binding"/>
    <property type="evidence" value="ECO:0007669"/>
    <property type="project" value="InterPro"/>
</dbReference>
<comment type="caution">
    <text evidence="17">The sequence shown here is derived from an EMBL/GenBank/DDBJ whole genome shotgun (WGS) entry which is preliminary data.</text>
</comment>
<reference evidence="17" key="1">
    <citation type="submission" date="2022-10" db="EMBL/GenBank/DDBJ databases">
        <title>Culturing micro-colonial fungi from biological soil crusts in the Mojave desert and describing Neophaeococcomyces mojavensis, and introducing the new genera and species Taxawa tesnikishii.</title>
        <authorList>
            <person name="Kurbessoian T."/>
            <person name="Stajich J.E."/>
        </authorList>
    </citation>
    <scope>NUCLEOTIDE SEQUENCE</scope>
    <source>
        <strain evidence="17">TK_41</strain>
    </source>
</reference>
<evidence type="ECO:0000256" key="1">
    <source>
        <dbReference type="ARBA" id="ARBA00000837"/>
    </source>
</evidence>
<evidence type="ECO:0000256" key="3">
    <source>
        <dbReference type="ARBA" id="ARBA00004173"/>
    </source>
</evidence>
<keyword evidence="18" id="KW-1185">Reference proteome</keyword>
<dbReference type="InterPro" id="IPR036259">
    <property type="entry name" value="MFS_trans_sf"/>
</dbReference>
<evidence type="ECO:0000259" key="16">
    <source>
        <dbReference type="SMART" id="SM01329"/>
    </source>
</evidence>
<dbReference type="SUPFAM" id="SSF103473">
    <property type="entry name" value="MFS general substrate transporter"/>
    <property type="match status" value="1"/>
</dbReference>
<evidence type="ECO:0000313" key="18">
    <source>
        <dbReference type="Proteomes" id="UP001172673"/>
    </source>
</evidence>
<protein>
    <recommendedName>
        <fullName evidence="13">Isocitrate dehydrogenase [NAD] subunit 1, mitochondrial</fullName>
        <ecNumber evidence="6">1.1.1.41</ecNumber>
    </recommendedName>
    <alternativeName>
        <fullName evidence="12">Isocitric dehydrogenase</fullName>
    </alternativeName>
    <alternativeName>
        <fullName evidence="11">NAD(+)-specific ICDH</fullName>
    </alternativeName>
</protein>
<feature type="transmembrane region" description="Helical" evidence="15">
    <location>
        <begin position="209"/>
        <end position="227"/>
    </location>
</feature>
<dbReference type="NCBIfam" id="TIGR00175">
    <property type="entry name" value="mito_nad_idh"/>
    <property type="match status" value="1"/>
</dbReference>
<keyword evidence="9" id="KW-0809">Transit peptide</keyword>
<dbReference type="Pfam" id="PF00180">
    <property type="entry name" value="Iso_dh"/>
    <property type="match status" value="1"/>
</dbReference>
<dbReference type="SMART" id="SM01329">
    <property type="entry name" value="Iso_dh"/>
    <property type="match status" value="1"/>
</dbReference>
<dbReference type="Gene3D" id="1.20.1250.20">
    <property type="entry name" value="MFS general substrate transporter like domains"/>
    <property type="match status" value="1"/>
</dbReference>
<dbReference type="InterPro" id="IPR019818">
    <property type="entry name" value="IsoCit/isopropylmalate_DH_CS"/>
</dbReference>
<evidence type="ECO:0000256" key="2">
    <source>
        <dbReference type="ARBA" id="ARBA00004141"/>
    </source>
</evidence>
<proteinExistence type="inferred from homology"/>
<dbReference type="Proteomes" id="UP001172673">
    <property type="component" value="Unassembled WGS sequence"/>
</dbReference>
<accession>A0AA38X3L9</accession>
<feature type="transmembrane region" description="Helical" evidence="15">
    <location>
        <begin position="451"/>
        <end position="477"/>
    </location>
</feature>
<dbReference type="EMBL" id="JAPDRK010000014">
    <property type="protein sequence ID" value="KAJ9606229.1"/>
    <property type="molecule type" value="Genomic_DNA"/>
</dbReference>
<evidence type="ECO:0000256" key="12">
    <source>
        <dbReference type="ARBA" id="ARBA00030683"/>
    </source>
</evidence>
<evidence type="ECO:0000256" key="14">
    <source>
        <dbReference type="SAM" id="MobiDB-lite"/>
    </source>
</evidence>
<evidence type="ECO:0000256" key="9">
    <source>
        <dbReference type="ARBA" id="ARBA00022946"/>
    </source>
</evidence>
<dbReference type="GO" id="GO:0005739">
    <property type="term" value="C:mitochondrion"/>
    <property type="evidence" value="ECO:0007669"/>
    <property type="project" value="UniProtKB-SubCell"/>
</dbReference>
<dbReference type="GO" id="GO:0006099">
    <property type="term" value="P:tricarboxylic acid cycle"/>
    <property type="evidence" value="ECO:0007669"/>
    <property type="project" value="UniProtKB-KW"/>
</dbReference>
<dbReference type="AlphaFoldDB" id="A0AA38X3L9"/>
<feature type="region of interest" description="Disordered" evidence="14">
    <location>
        <begin position="1"/>
        <end position="55"/>
    </location>
</feature>